<gene>
    <name evidence="1" type="ORF">SAMN02745229_03955</name>
</gene>
<accession>A0A1M6FR37</accession>
<dbReference type="STRING" id="1121131.SAMN02745229_03955"/>
<dbReference type="Proteomes" id="UP000184278">
    <property type="component" value="Unassembled WGS sequence"/>
</dbReference>
<protein>
    <recommendedName>
        <fullName evidence="3">Transposase DDE domain-containing protein</fullName>
    </recommendedName>
</protein>
<dbReference type="AlphaFoldDB" id="A0A1M6FR37"/>
<organism evidence="1 2">
    <name type="scientific">Butyrivibrio fibrisolvens DSM 3071</name>
    <dbReference type="NCBI Taxonomy" id="1121131"/>
    <lineage>
        <taxon>Bacteria</taxon>
        <taxon>Bacillati</taxon>
        <taxon>Bacillota</taxon>
        <taxon>Clostridia</taxon>
        <taxon>Lachnospirales</taxon>
        <taxon>Lachnospiraceae</taxon>
        <taxon>Butyrivibrio</taxon>
    </lineage>
</organism>
<evidence type="ECO:0000313" key="1">
    <source>
        <dbReference type="EMBL" id="SHJ00124.1"/>
    </source>
</evidence>
<evidence type="ECO:0008006" key="3">
    <source>
        <dbReference type="Google" id="ProtNLM"/>
    </source>
</evidence>
<sequence length="160" mass="18369">MSFALQVKDSLLNIISNMSKDAGKFSINPDKFFSRNRKLDFSSLIHLMLSMEAGTIKDELLNYFSFQVNTPTNSAFIQQRCKLSTDALPFLSHTFNDLYPYKLYKGKYLLLAADGSSFTFTRNPKDEESYFPPDGKTTNGYNQIHIIPLFELLSKRYTDC</sequence>
<proteinExistence type="predicted"/>
<reference evidence="2" key="1">
    <citation type="submission" date="2016-11" db="EMBL/GenBank/DDBJ databases">
        <authorList>
            <person name="Varghese N."/>
            <person name="Submissions S."/>
        </authorList>
    </citation>
    <scope>NUCLEOTIDE SEQUENCE [LARGE SCALE GENOMIC DNA]</scope>
    <source>
        <strain evidence="2">DSM 3071</strain>
    </source>
</reference>
<dbReference type="EMBL" id="FQXK01000054">
    <property type="protein sequence ID" value="SHJ00124.1"/>
    <property type="molecule type" value="Genomic_DNA"/>
</dbReference>
<keyword evidence="2" id="KW-1185">Reference proteome</keyword>
<name>A0A1M6FR37_BUTFI</name>
<feature type="non-terminal residue" evidence="1">
    <location>
        <position position="160"/>
    </location>
</feature>
<evidence type="ECO:0000313" key="2">
    <source>
        <dbReference type="Proteomes" id="UP000184278"/>
    </source>
</evidence>